<dbReference type="GO" id="GO:0010992">
    <property type="term" value="P:ubiquitin recycling"/>
    <property type="evidence" value="ECO:0007669"/>
    <property type="project" value="TreeGrafter"/>
</dbReference>
<dbReference type="PROSITE" id="PS50294">
    <property type="entry name" value="WD_REPEATS_REGION"/>
    <property type="match status" value="2"/>
</dbReference>
<dbReference type="InterPro" id="IPR015155">
    <property type="entry name" value="PFU"/>
</dbReference>
<gene>
    <name evidence="8" type="ORF">TAPDE_005115</name>
</gene>
<evidence type="ECO:0000256" key="4">
    <source>
        <dbReference type="ARBA" id="ARBA00022737"/>
    </source>
</evidence>
<dbReference type="OrthoDB" id="10265988at2759"/>
<dbReference type="GO" id="GO:0005634">
    <property type="term" value="C:nucleus"/>
    <property type="evidence" value="ECO:0007669"/>
    <property type="project" value="TreeGrafter"/>
</dbReference>
<keyword evidence="2" id="KW-0963">Cytoplasm</keyword>
<keyword evidence="4" id="KW-0677">Repeat</keyword>
<feature type="repeat" description="WD" evidence="5">
    <location>
        <begin position="90"/>
        <end position="121"/>
    </location>
</feature>
<feature type="repeat" description="WD" evidence="5">
    <location>
        <begin position="129"/>
        <end position="158"/>
    </location>
</feature>
<dbReference type="InterPro" id="IPR001680">
    <property type="entry name" value="WD40_rpt"/>
</dbReference>
<dbReference type="CDD" id="cd00200">
    <property type="entry name" value="WD40"/>
    <property type="match status" value="1"/>
</dbReference>
<dbReference type="PANTHER" id="PTHR19849:SF0">
    <property type="entry name" value="PHOSPHOLIPASE A-2-ACTIVATING PROTEIN"/>
    <property type="match status" value="1"/>
</dbReference>
<dbReference type="PROSITE" id="PS50082">
    <property type="entry name" value="WD_REPEATS_2"/>
    <property type="match status" value="4"/>
</dbReference>
<dbReference type="PROSITE" id="PS51394">
    <property type="entry name" value="PFU"/>
    <property type="match status" value="1"/>
</dbReference>
<evidence type="ECO:0000256" key="5">
    <source>
        <dbReference type="PROSITE-ProRule" id="PRU00221"/>
    </source>
</evidence>
<dbReference type="Gene3D" id="2.130.10.10">
    <property type="entry name" value="YVTN repeat-like/Quinoprotein amine dehydrogenase"/>
    <property type="match status" value="1"/>
</dbReference>
<dbReference type="SUPFAM" id="SSF50978">
    <property type="entry name" value="WD40 repeat-like"/>
    <property type="match status" value="1"/>
</dbReference>
<evidence type="ECO:0000313" key="8">
    <source>
        <dbReference type="EMBL" id="CCG84657.1"/>
    </source>
</evidence>
<dbReference type="InterPro" id="IPR015943">
    <property type="entry name" value="WD40/YVTN_repeat-like_dom_sf"/>
</dbReference>
<feature type="repeat" description="WD" evidence="5">
    <location>
        <begin position="206"/>
        <end position="237"/>
    </location>
</feature>
<evidence type="ECO:0000256" key="3">
    <source>
        <dbReference type="ARBA" id="ARBA00022574"/>
    </source>
</evidence>
<dbReference type="GO" id="GO:0043161">
    <property type="term" value="P:proteasome-mediated ubiquitin-dependent protein catabolic process"/>
    <property type="evidence" value="ECO:0007669"/>
    <property type="project" value="TreeGrafter"/>
</dbReference>
<reference evidence="8 9" key="1">
    <citation type="journal article" date="2013" name="MBio">
        <title>Genome sequencing of the plant pathogen Taphrina deformans, the causal agent of peach leaf curl.</title>
        <authorList>
            <person name="Cisse O.H."/>
            <person name="Almeida J.M.G.C.F."/>
            <person name="Fonseca A."/>
            <person name="Kumar A.A."/>
            <person name="Salojaervi J."/>
            <person name="Overmyer K."/>
            <person name="Hauser P.M."/>
            <person name="Pagni M."/>
        </authorList>
    </citation>
    <scope>NUCLEOTIDE SEQUENCE [LARGE SCALE GENOMIC DNA]</scope>
    <source>
        <strain evidence="9">PYCC 5710 / ATCC 11124 / CBS 356.35 / IMI 108563 / JCM 9778 / NBRC 8474</strain>
    </source>
</reference>
<evidence type="ECO:0000259" key="6">
    <source>
        <dbReference type="PROSITE" id="PS51394"/>
    </source>
</evidence>
<dbReference type="STRING" id="1097556.R4XGA2"/>
<comment type="caution">
    <text evidence="8">The sequence shown here is derived from an EMBL/GenBank/DDBJ whole genome shotgun (WGS) entry which is preliminary data.</text>
</comment>
<dbReference type="Gene3D" id="1.25.10.10">
    <property type="entry name" value="Leucine-rich Repeat Variant"/>
    <property type="match status" value="1"/>
</dbReference>
<sequence>MYSLSKEYVGHEQDVRSLVAHHRTLFSCSRDGTVREWDTTKDTQIEVQQYRTHQGFVNAIAYFQDHIISGGQDSVINVVKTGTAEPVFTLLGHTSNVCALDVCPDGSIISGSWDGTAKLWKDGACLNTMEGHEGAVWAVLYTEHGILTGGADRTIRLWRDGKQVKNYPAGKDCVRALALHPLGFVSAGNDAIIRLHTFEGLVVQELEGHESFIYNLATTAEGDIFSVAEDRTLRVWQNSKLMQSITLPAVSVWAVALLDNGDVATGSSDALVRVFTQAAERKATTSELKAFEDAVASSAIPAKATNIPNNLPGLEALAGPGKKEGEVKMIRVSPDMVEAHQWSGGVWSKIGEVMGASAKRVEHEGKEWDFVFDVDIAEGVPPLKLPYNTEENPYEAANRFIAKNGLDVGFQAQIVKFIETNTGGIPLGVPKTQTDTTSKTDVTSNSSLTPQLTMLSMTTGNSVPILKKLKEFVAATNMNDSLYVLDKLDTSKPSQEQIALLLQVIDSLPREQRFPALDLLRMCIPNVSAAEDVSRILPLVLQASEFKLETVNDKARETNNMLALRCLANLFTVKQGRSLLQTQADEIIEAVSAVHYPANRNLSLALSTFLLNASVTACQGKSTVDGINLIDPILRTIKDTTDSEILFRSLIALGTLLRISDDVVEAAKDVFEAGRALHVHANNKEERIRAALHEVHGLLK</sequence>
<dbReference type="Pfam" id="PF00400">
    <property type="entry name" value="WD40"/>
    <property type="match status" value="4"/>
</dbReference>
<organism evidence="8 9">
    <name type="scientific">Taphrina deformans (strain PYCC 5710 / ATCC 11124 / CBS 356.35 / IMI 108563 / JCM 9778 / NBRC 8474)</name>
    <name type="common">Peach leaf curl fungus</name>
    <name type="synonym">Lalaria deformans</name>
    <dbReference type="NCBI Taxonomy" id="1097556"/>
    <lineage>
        <taxon>Eukaryota</taxon>
        <taxon>Fungi</taxon>
        <taxon>Dikarya</taxon>
        <taxon>Ascomycota</taxon>
        <taxon>Taphrinomycotina</taxon>
        <taxon>Taphrinomycetes</taxon>
        <taxon>Taphrinales</taxon>
        <taxon>Taphrinaceae</taxon>
        <taxon>Taphrina</taxon>
    </lineage>
</organism>
<protein>
    <recommendedName>
        <fullName evidence="10">Polyubiquitin binding protein</fullName>
    </recommendedName>
</protein>
<dbReference type="Pfam" id="PF09070">
    <property type="entry name" value="PFU"/>
    <property type="match status" value="1"/>
</dbReference>
<dbReference type="Proteomes" id="UP000013776">
    <property type="component" value="Unassembled WGS sequence"/>
</dbReference>
<evidence type="ECO:0008006" key="10">
    <source>
        <dbReference type="Google" id="ProtNLM"/>
    </source>
</evidence>
<name>R4XGA2_TAPDE</name>
<dbReference type="SMART" id="SM00320">
    <property type="entry name" value="WD40"/>
    <property type="match status" value="7"/>
</dbReference>
<dbReference type="Gene3D" id="3.10.20.870">
    <property type="entry name" value="PFU (PLAA family ubiquitin binding), C-terminal domain"/>
    <property type="match status" value="1"/>
</dbReference>
<dbReference type="InterPro" id="IPR011989">
    <property type="entry name" value="ARM-like"/>
</dbReference>
<evidence type="ECO:0000259" key="7">
    <source>
        <dbReference type="PROSITE" id="PS51396"/>
    </source>
</evidence>
<dbReference type="InterPro" id="IPR013535">
    <property type="entry name" value="PUL_dom"/>
</dbReference>
<feature type="repeat" description="WD" evidence="5">
    <location>
        <begin position="8"/>
        <end position="47"/>
    </location>
</feature>
<dbReference type="PANTHER" id="PTHR19849">
    <property type="entry name" value="PHOSPHOLIPASE A-2-ACTIVATING PROTEIN"/>
    <property type="match status" value="1"/>
</dbReference>
<evidence type="ECO:0000256" key="2">
    <source>
        <dbReference type="ARBA" id="ARBA00022490"/>
    </source>
</evidence>
<evidence type="ECO:0000313" key="9">
    <source>
        <dbReference type="Proteomes" id="UP000013776"/>
    </source>
</evidence>
<dbReference type="InterPro" id="IPR036322">
    <property type="entry name" value="WD40_repeat_dom_sf"/>
</dbReference>
<dbReference type="eggNOG" id="KOG0301">
    <property type="taxonomic scope" value="Eukaryota"/>
</dbReference>
<feature type="domain" description="PUL" evidence="7">
    <location>
        <begin position="447"/>
        <end position="698"/>
    </location>
</feature>
<dbReference type="InterPro" id="IPR038122">
    <property type="entry name" value="PFU_sf"/>
</dbReference>
<accession>R4XGA2</accession>
<comment type="subcellular location">
    <subcellularLocation>
        <location evidence="1">Cytoplasm</location>
    </subcellularLocation>
</comment>
<proteinExistence type="predicted"/>
<keyword evidence="9" id="KW-1185">Reference proteome</keyword>
<dbReference type="Pfam" id="PF08324">
    <property type="entry name" value="PUL"/>
    <property type="match status" value="1"/>
</dbReference>
<dbReference type="GO" id="GO:0043130">
    <property type="term" value="F:ubiquitin binding"/>
    <property type="evidence" value="ECO:0007669"/>
    <property type="project" value="TreeGrafter"/>
</dbReference>
<dbReference type="PROSITE" id="PS51396">
    <property type="entry name" value="PUL"/>
    <property type="match status" value="1"/>
</dbReference>
<keyword evidence="3 5" id="KW-0853">WD repeat</keyword>
<dbReference type="EMBL" id="CAHR02000281">
    <property type="protein sequence ID" value="CCG84657.1"/>
    <property type="molecule type" value="Genomic_DNA"/>
</dbReference>
<evidence type="ECO:0000256" key="1">
    <source>
        <dbReference type="ARBA" id="ARBA00004496"/>
    </source>
</evidence>
<dbReference type="AlphaFoldDB" id="R4XGA2"/>
<dbReference type="GO" id="GO:0005737">
    <property type="term" value="C:cytoplasm"/>
    <property type="evidence" value="ECO:0007669"/>
    <property type="project" value="UniProtKB-SubCell"/>
</dbReference>
<dbReference type="VEuPathDB" id="FungiDB:TAPDE_005115"/>
<feature type="domain" description="PFU" evidence="6">
    <location>
        <begin position="339"/>
        <end position="432"/>
    </location>
</feature>